<dbReference type="Gene3D" id="3.40.50.720">
    <property type="entry name" value="NAD(P)-binding Rossmann-like Domain"/>
    <property type="match status" value="1"/>
</dbReference>
<feature type="domain" description="Enoyl reductase (ER)" evidence="2">
    <location>
        <begin position="19"/>
        <end position="333"/>
    </location>
</feature>
<dbReference type="Proteomes" id="UP000501891">
    <property type="component" value="Chromosome"/>
</dbReference>
<dbReference type="SUPFAM" id="SSF51735">
    <property type="entry name" value="NAD(P)-binding Rossmann-fold domains"/>
    <property type="match status" value="1"/>
</dbReference>
<dbReference type="Gene3D" id="3.90.180.10">
    <property type="entry name" value="Medium-chain alcohol dehydrogenases, catalytic domain"/>
    <property type="match status" value="1"/>
</dbReference>
<dbReference type="PANTHER" id="PTHR43205">
    <property type="entry name" value="PROSTAGLANDIN REDUCTASE"/>
    <property type="match status" value="1"/>
</dbReference>
<dbReference type="InterPro" id="IPR045010">
    <property type="entry name" value="MDR_fam"/>
</dbReference>
<dbReference type="EMBL" id="CP051775">
    <property type="protein sequence ID" value="QJE71861.1"/>
    <property type="molecule type" value="Genomic_DNA"/>
</dbReference>
<dbReference type="KEGG" id="acru:HHL28_00905"/>
<accession>A0A858R382</accession>
<keyword evidence="1" id="KW-0560">Oxidoreductase</keyword>
<dbReference type="Pfam" id="PF00107">
    <property type="entry name" value="ADH_zinc_N"/>
    <property type="match status" value="1"/>
</dbReference>
<dbReference type="InterPro" id="IPR041694">
    <property type="entry name" value="ADH_N_2"/>
</dbReference>
<sequence>MSATATNRHWVLTDRPKGGNFEQVLSLREEPAPEPGPGEYRVRTIYLSLDPTNAVWMQYDSYLPAVPLNSTMRGLVLGVVDKSNHEKVKVGDLVSGMGGWADYTITDGKNFGRVPNIPGLPLVAFMGPLGMTGATAYFGLLDIGKPKEGETVVVSAAAGAVGSMVGQIAKLKGCRVVGIAGGPEKCAWLTGELGFDAAVDYKAEGWRKALRAACPKGVDVYFENVGGEVGEAVLDLINIKGRIAFCGAISQYNATQPQPGPRNLSILVSRRARMEGFLVLDYNPRLGEMYQEMGPWIAGGKVKWKVDLDQGLENTITSFKKLFTGGNTGKLAVQVSEEPARG</sequence>
<organism evidence="3 4">
    <name type="scientific">Aerophototrophica crusticola</name>
    <dbReference type="NCBI Taxonomy" id="1709002"/>
    <lineage>
        <taxon>Bacteria</taxon>
        <taxon>Pseudomonadati</taxon>
        <taxon>Pseudomonadota</taxon>
        <taxon>Alphaproteobacteria</taxon>
        <taxon>Rhodospirillales</taxon>
        <taxon>Rhodospirillaceae</taxon>
        <taxon>Aerophototrophica</taxon>
    </lineage>
</organism>
<gene>
    <name evidence="3" type="ORF">HHL28_00905</name>
</gene>
<evidence type="ECO:0000313" key="3">
    <source>
        <dbReference type="EMBL" id="QJE71861.1"/>
    </source>
</evidence>
<proteinExistence type="predicted"/>
<dbReference type="InterPro" id="IPR013149">
    <property type="entry name" value="ADH-like_C"/>
</dbReference>
<dbReference type="SUPFAM" id="SSF50129">
    <property type="entry name" value="GroES-like"/>
    <property type="match status" value="1"/>
</dbReference>
<dbReference type="AlphaFoldDB" id="A0A858R382"/>
<protein>
    <submittedName>
        <fullName evidence="3">NADP-dependent oxidoreductase</fullName>
    </submittedName>
</protein>
<dbReference type="InterPro" id="IPR036291">
    <property type="entry name" value="NAD(P)-bd_dom_sf"/>
</dbReference>
<dbReference type="InterPro" id="IPR020843">
    <property type="entry name" value="ER"/>
</dbReference>
<evidence type="ECO:0000256" key="1">
    <source>
        <dbReference type="ARBA" id="ARBA00023002"/>
    </source>
</evidence>
<dbReference type="PANTHER" id="PTHR43205:SF7">
    <property type="entry name" value="PROSTAGLANDIN REDUCTASE 1"/>
    <property type="match status" value="1"/>
</dbReference>
<dbReference type="FunFam" id="3.40.50.720:FF:000121">
    <property type="entry name" value="Prostaglandin reductase 2"/>
    <property type="match status" value="1"/>
</dbReference>
<dbReference type="SMART" id="SM00829">
    <property type="entry name" value="PKS_ER"/>
    <property type="match status" value="1"/>
</dbReference>
<dbReference type="GO" id="GO:0016628">
    <property type="term" value="F:oxidoreductase activity, acting on the CH-CH group of donors, NAD or NADP as acceptor"/>
    <property type="evidence" value="ECO:0007669"/>
    <property type="project" value="InterPro"/>
</dbReference>
<dbReference type="Pfam" id="PF16884">
    <property type="entry name" value="ADH_N_2"/>
    <property type="match status" value="1"/>
</dbReference>
<dbReference type="InterPro" id="IPR011032">
    <property type="entry name" value="GroES-like_sf"/>
</dbReference>
<evidence type="ECO:0000313" key="4">
    <source>
        <dbReference type="Proteomes" id="UP000501891"/>
    </source>
</evidence>
<reference evidence="3" key="1">
    <citation type="submission" date="2020-04" db="EMBL/GenBank/DDBJ databases">
        <title>A desert anoxygenic phototrophic bacterium fixes CO2 using RubisCO under aerobic conditions.</title>
        <authorList>
            <person name="Tang K."/>
        </authorList>
    </citation>
    <scope>NUCLEOTIDE SEQUENCE [LARGE SCALE GENOMIC DNA]</scope>
    <source>
        <strain evidence="3">MIMtkB3</strain>
    </source>
</reference>
<keyword evidence="4" id="KW-1185">Reference proteome</keyword>
<name>A0A858R382_9PROT</name>
<evidence type="ECO:0000259" key="2">
    <source>
        <dbReference type="SMART" id="SM00829"/>
    </source>
</evidence>
<dbReference type="CDD" id="cd05288">
    <property type="entry name" value="PGDH"/>
    <property type="match status" value="1"/>
</dbReference>